<dbReference type="PANTHER" id="PTHR38926:SF5">
    <property type="entry name" value="F-BOX AND LEUCINE-RICH REPEAT PROTEIN 6"/>
    <property type="match status" value="1"/>
</dbReference>
<dbReference type="InterPro" id="IPR001810">
    <property type="entry name" value="F-box_dom"/>
</dbReference>
<name>A0AAW1W185_RUBAR</name>
<evidence type="ECO:0000313" key="3">
    <source>
        <dbReference type="Proteomes" id="UP001457282"/>
    </source>
</evidence>
<dbReference type="Gene3D" id="1.20.1280.50">
    <property type="match status" value="1"/>
</dbReference>
<dbReference type="Proteomes" id="UP001457282">
    <property type="component" value="Unassembled WGS sequence"/>
</dbReference>
<comment type="caution">
    <text evidence="2">The sequence shown here is derived from an EMBL/GenBank/DDBJ whole genome shotgun (WGS) entry which is preliminary data.</text>
</comment>
<gene>
    <name evidence="2" type="ORF">M0R45_037049</name>
</gene>
<keyword evidence="3" id="KW-1185">Reference proteome</keyword>
<dbReference type="EMBL" id="JBEDUW010000007">
    <property type="protein sequence ID" value="KAK9913226.1"/>
    <property type="molecule type" value="Genomic_DNA"/>
</dbReference>
<dbReference type="PANTHER" id="PTHR38926">
    <property type="entry name" value="F-BOX DOMAIN CONTAINING PROTEIN, EXPRESSED"/>
    <property type="match status" value="1"/>
</dbReference>
<proteinExistence type="predicted"/>
<dbReference type="AlphaFoldDB" id="A0AAW1W185"/>
<organism evidence="2 3">
    <name type="scientific">Rubus argutus</name>
    <name type="common">Southern blackberry</name>
    <dbReference type="NCBI Taxonomy" id="59490"/>
    <lineage>
        <taxon>Eukaryota</taxon>
        <taxon>Viridiplantae</taxon>
        <taxon>Streptophyta</taxon>
        <taxon>Embryophyta</taxon>
        <taxon>Tracheophyta</taxon>
        <taxon>Spermatophyta</taxon>
        <taxon>Magnoliopsida</taxon>
        <taxon>eudicotyledons</taxon>
        <taxon>Gunneridae</taxon>
        <taxon>Pentapetalae</taxon>
        <taxon>rosids</taxon>
        <taxon>fabids</taxon>
        <taxon>Rosales</taxon>
        <taxon>Rosaceae</taxon>
        <taxon>Rosoideae</taxon>
        <taxon>Rosoideae incertae sedis</taxon>
        <taxon>Rubus</taxon>
    </lineage>
</organism>
<reference evidence="2 3" key="1">
    <citation type="journal article" date="2023" name="G3 (Bethesda)">
        <title>A chromosome-length genome assembly and annotation of blackberry (Rubus argutus, cv. 'Hillquist').</title>
        <authorList>
            <person name="Bruna T."/>
            <person name="Aryal R."/>
            <person name="Dudchenko O."/>
            <person name="Sargent D.J."/>
            <person name="Mead D."/>
            <person name="Buti M."/>
            <person name="Cavallini A."/>
            <person name="Hytonen T."/>
            <person name="Andres J."/>
            <person name="Pham M."/>
            <person name="Weisz D."/>
            <person name="Mascagni F."/>
            <person name="Usai G."/>
            <person name="Natali L."/>
            <person name="Bassil N."/>
            <person name="Fernandez G.E."/>
            <person name="Lomsadze A."/>
            <person name="Armour M."/>
            <person name="Olukolu B."/>
            <person name="Poorten T."/>
            <person name="Britton C."/>
            <person name="Davik J."/>
            <person name="Ashrafi H."/>
            <person name="Aiden E.L."/>
            <person name="Borodovsky M."/>
            <person name="Worthington M."/>
        </authorList>
    </citation>
    <scope>NUCLEOTIDE SEQUENCE [LARGE SCALE GENOMIC DNA]</scope>
    <source>
        <strain evidence="2">PI 553951</strain>
    </source>
</reference>
<dbReference type="InterPro" id="IPR032675">
    <property type="entry name" value="LRR_dom_sf"/>
</dbReference>
<feature type="domain" description="F-box" evidence="1">
    <location>
        <begin position="22"/>
        <end position="64"/>
    </location>
</feature>
<dbReference type="SUPFAM" id="SSF81383">
    <property type="entry name" value="F-box domain"/>
    <property type="match status" value="1"/>
</dbReference>
<sequence length="280" mass="31699">MEIHEQLLDLKQRIDDRSGRRWEDLDPYCLVNVFERVGTESLLVSVPFVCKSWYRSTLNPACWQRLIVPDDVPGTDSFDIHGTDDVDFADQESRFKFFIRKRFAHAFRLDLCGFSTATFFKFLIDQSRGNVRFLKLPTGSYAIEVVLEHVSKHCKSLCGLNVLDADIGRKAALAIVKCVPKIKYLWLRRARISRRGLVTLLQGCKDLEVLDVRECSGFDEGDEEISQLASSIPKFMCEGSRVGQGGGAQRVFYGYRFGGRRVLYVGGGGQRVLSVQRGGQ</sequence>
<dbReference type="Gene3D" id="3.80.10.10">
    <property type="entry name" value="Ribonuclease Inhibitor"/>
    <property type="match status" value="1"/>
</dbReference>
<accession>A0AAW1W185</accession>
<protein>
    <recommendedName>
        <fullName evidence="1">F-box domain-containing protein</fullName>
    </recommendedName>
</protein>
<evidence type="ECO:0000313" key="2">
    <source>
        <dbReference type="EMBL" id="KAK9913226.1"/>
    </source>
</evidence>
<dbReference type="InterPro" id="IPR036047">
    <property type="entry name" value="F-box-like_dom_sf"/>
</dbReference>
<dbReference type="SUPFAM" id="SSF52047">
    <property type="entry name" value="RNI-like"/>
    <property type="match status" value="1"/>
</dbReference>
<dbReference type="Pfam" id="PF00646">
    <property type="entry name" value="F-box"/>
    <property type="match status" value="1"/>
</dbReference>
<evidence type="ECO:0000259" key="1">
    <source>
        <dbReference type="Pfam" id="PF00646"/>
    </source>
</evidence>